<evidence type="ECO:0000259" key="1">
    <source>
        <dbReference type="PROSITE" id="PS50943"/>
    </source>
</evidence>
<gene>
    <name evidence="2" type="ORF">GCM10010361_63580</name>
</gene>
<comment type="caution">
    <text evidence="2">The sequence shown here is derived from an EMBL/GenBank/DDBJ whole genome shotgun (WGS) entry which is preliminary data.</text>
</comment>
<dbReference type="Gene3D" id="1.10.260.40">
    <property type="entry name" value="lambda repressor-like DNA-binding domains"/>
    <property type="match status" value="1"/>
</dbReference>
<evidence type="ECO:0000313" key="3">
    <source>
        <dbReference type="Proteomes" id="UP001500909"/>
    </source>
</evidence>
<dbReference type="Proteomes" id="UP001500909">
    <property type="component" value="Unassembled WGS sequence"/>
</dbReference>
<feature type="domain" description="HTH cro/C1-type" evidence="1">
    <location>
        <begin position="21"/>
        <end position="73"/>
    </location>
</feature>
<dbReference type="SMART" id="SM00530">
    <property type="entry name" value="HTH_XRE"/>
    <property type="match status" value="1"/>
</dbReference>
<dbReference type="CDD" id="cd00093">
    <property type="entry name" value="HTH_XRE"/>
    <property type="match status" value="1"/>
</dbReference>
<accession>A0ABP3KYN8</accession>
<reference evidence="3" key="1">
    <citation type="journal article" date="2019" name="Int. J. Syst. Evol. Microbiol.">
        <title>The Global Catalogue of Microorganisms (GCM) 10K type strain sequencing project: providing services to taxonomists for standard genome sequencing and annotation.</title>
        <authorList>
            <consortium name="The Broad Institute Genomics Platform"/>
            <consortium name="The Broad Institute Genome Sequencing Center for Infectious Disease"/>
            <person name="Wu L."/>
            <person name="Ma J."/>
        </authorList>
    </citation>
    <scope>NUCLEOTIDE SEQUENCE [LARGE SCALE GENOMIC DNA]</scope>
    <source>
        <strain evidence="3">JCM 4805</strain>
    </source>
</reference>
<keyword evidence="3" id="KW-1185">Reference proteome</keyword>
<proteinExistence type="predicted"/>
<dbReference type="InterPro" id="IPR001387">
    <property type="entry name" value="Cro/C1-type_HTH"/>
</dbReference>
<dbReference type="SUPFAM" id="SSF47413">
    <property type="entry name" value="lambda repressor-like DNA-binding domains"/>
    <property type="match status" value="1"/>
</dbReference>
<dbReference type="EMBL" id="BAAABY010000045">
    <property type="protein sequence ID" value="GAA0489594.1"/>
    <property type="molecule type" value="Genomic_DNA"/>
</dbReference>
<dbReference type="PROSITE" id="PS50943">
    <property type="entry name" value="HTH_CROC1"/>
    <property type="match status" value="1"/>
</dbReference>
<protein>
    <submittedName>
        <fullName evidence="2">Helix-turn-helix transcriptional regulator</fullName>
    </submittedName>
</protein>
<evidence type="ECO:0000313" key="2">
    <source>
        <dbReference type="EMBL" id="GAA0489594.1"/>
    </source>
</evidence>
<dbReference type="InterPro" id="IPR010982">
    <property type="entry name" value="Lambda_DNA-bd_dom_sf"/>
</dbReference>
<dbReference type="Pfam" id="PF19054">
    <property type="entry name" value="DUF5753"/>
    <property type="match status" value="1"/>
</dbReference>
<dbReference type="InterPro" id="IPR043917">
    <property type="entry name" value="DUF5753"/>
</dbReference>
<dbReference type="RefSeq" id="WP_346098782.1">
    <property type="nucleotide sequence ID" value="NZ_BAAABY010000045.1"/>
</dbReference>
<sequence length="279" mass="30711">MPKPKQLDASLSPRALYGAELRFKRERAGLTQAELGAPMFVSGSFIGQLESGARRMQTEYAQRIDEILDTDGFFARNAEAAQRSRYPEHFADAAEFESLAVSIREYAPLLVPGLLQTEEYARAVFRAVHPVAPESVIDDLLSARLDRARILDNPTTPLFWAVLDENVLRRPVGGPGAMHAQLTHIAALMRRNRVIVQVLPYSEGAHAGLEGSLKLMTFADAPPVAYLQGLETGQMLDEPLRVERYGLAYDLVRAAALSPEASLVQIETAAKEFQEDGHG</sequence>
<organism evidence="2 3">
    <name type="scientific">Streptomyces olivaceiscleroticus</name>
    <dbReference type="NCBI Taxonomy" id="68245"/>
    <lineage>
        <taxon>Bacteria</taxon>
        <taxon>Bacillati</taxon>
        <taxon>Actinomycetota</taxon>
        <taxon>Actinomycetes</taxon>
        <taxon>Kitasatosporales</taxon>
        <taxon>Streptomycetaceae</taxon>
        <taxon>Streptomyces</taxon>
    </lineage>
</organism>
<name>A0ABP3KYN8_9ACTN</name>
<dbReference type="Pfam" id="PF13560">
    <property type="entry name" value="HTH_31"/>
    <property type="match status" value="1"/>
</dbReference>